<dbReference type="GO" id="GO:0008360">
    <property type="term" value="P:regulation of cell shape"/>
    <property type="evidence" value="ECO:0007669"/>
    <property type="project" value="UniProtKB-KW"/>
</dbReference>
<keyword evidence="8 12" id="KW-0472">Membrane</keyword>
<evidence type="ECO:0000313" key="13">
    <source>
        <dbReference type="EMBL" id="SFV58983.1"/>
    </source>
</evidence>
<proteinExistence type="predicted"/>
<keyword evidence="7 12" id="KW-1133">Transmembrane helix</keyword>
<dbReference type="InterPro" id="IPR001182">
    <property type="entry name" value="FtsW/RodA"/>
</dbReference>
<evidence type="ECO:0000256" key="10">
    <source>
        <dbReference type="ARBA" id="ARBA00044770"/>
    </source>
</evidence>
<evidence type="ECO:0000256" key="6">
    <source>
        <dbReference type="ARBA" id="ARBA00022984"/>
    </source>
</evidence>
<dbReference type="GO" id="GO:0051301">
    <property type="term" value="P:cell division"/>
    <property type="evidence" value="ECO:0007669"/>
    <property type="project" value="UniProtKB-KW"/>
</dbReference>
<keyword evidence="5" id="KW-0133">Cell shape</keyword>
<feature type="transmembrane region" description="Helical" evidence="12">
    <location>
        <begin position="37"/>
        <end position="58"/>
    </location>
</feature>
<dbReference type="GO" id="GO:0008955">
    <property type="term" value="F:peptidoglycan glycosyltransferase activity"/>
    <property type="evidence" value="ECO:0007669"/>
    <property type="project" value="UniProtKB-EC"/>
</dbReference>
<evidence type="ECO:0000256" key="7">
    <source>
        <dbReference type="ARBA" id="ARBA00022989"/>
    </source>
</evidence>
<evidence type="ECO:0000256" key="4">
    <source>
        <dbReference type="ARBA" id="ARBA00022692"/>
    </source>
</evidence>
<feature type="transmembrane region" description="Helical" evidence="12">
    <location>
        <begin position="107"/>
        <end position="125"/>
    </location>
</feature>
<protein>
    <recommendedName>
        <fullName evidence="10">peptidoglycan glycosyltransferase</fullName>
        <ecNumber evidence="10">2.4.99.28</ecNumber>
    </recommendedName>
    <alternativeName>
        <fullName evidence="9">Peptidoglycan polymerase</fullName>
    </alternativeName>
</protein>
<feature type="transmembrane region" description="Helical" evidence="12">
    <location>
        <begin position="65"/>
        <end position="87"/>
    </location>
</feature>
<feature type="transmembrane region" description="Helical" evidence="12">
    <location>
        <begin position="190"/>
        <end position="209"/>
    </location>
</feature>
<dbReference type="EMBL" id="FPHM01000055">
    <property type="protein sequence ID" value="SFV58983.1"/>
    <property type="molecule type" value="Genomic_DNA"/>
</dbReference>
<organism evidence="13">
    <name type="scientific">hydrothermal vent metagenome</name>
    <dbReference type="NCBI Taxonomy" id="652676"/>
    <lineage>
        <taxon>unclassified sequences</taxon>
        <taxon>metagenomes</taxon>
        <taxon>ecological metagenomes</taxon>
    </lineage>
</organism>
<evidence type="ECO:0000256" key="11">
    <source>
        <dbReference type="ARBA" id="ARBA00049902"/>
    </source>
</evidence>
<keyword evidence="6" id="KW-0573">Peptidoglycan synthesis</keyword>
<dbReference type="GO" id="GO:0015648">
    <property type="term" value="F:lipid-linked peptidoglycan transporter activity"/>
    <property type="evidence" value="ECO:0007669"/>
    <property type="project" value="TreeGrafter"/>
</dbReference>
<comment type="catalytic activity">
    <reaction evidence="11">
        <text>[GlcNAc-(1-&gt;4)-Mur2Ac(oyl-L-Ala-gamma-D-Glu-L-Lys-D-Ala-D-Ala)](n)-di-trans,octa-cis-undecaprenyl diphosphate + beta-D-GlcNAc-(1-&gt;4)-Mur2Ac(oyl-L-Ala-gamma-D-Glu-L-Lys-D-Ala-D-Ala)-di-trans,octa-cis-undecaprenyl diphosphate = [GlcNAc-(1-&gt;4)-Mur2Ac(oyl-L-Ala-gamma-D-Glu-L-Lys-D-Ala-D-Ala)](n+1)-di-trans,octa-cis-undecaprenyl diphosphate + di-trans,octa-cis-undecaprenyl diphosphate + H(+)</text>
        <dbReference type="Rhea" id="RHEA:23708"/>
        <dbReference type="Rhea" id="RHEA-COMP:9602"/>
        <dbReference type="Rhea" id="RHEA-COMP:9603"/>
        <dbReference type="ChEBI" id="CHEBI:15378"/>
        <dbReference type="ChEBI" id="CHEBI:58405"/>
        <dbReference type="ChEBI" id="CHEBI:60033"/>
        <dbReference type="ChEBI" id="CHEBI:78435"/>
        <dbReference type="EC" id="2.4.99.28"/>
    </reaction>
</comment>
<evidence type="ECO:0000256" key="3">
    <source>
        <dbReference type="ARBA" id="ARBA00022679"/>
    </source>
</evidence>
<name>A0A1W1BZR3_9ZZZZ</name>
<evidence type="ECO:0000256" key="5">
    <source>
        <dbReference type="ARBA" id="ARBA00022960"/>
    </source>
</evidence>
<feature type="transmembrane region" description="Helical" evidence="12">
    <location>
        <begin position="293"/>
        <end position="313"/>
    </location>
</feature>
<evidence type="ECO:0000256" key="8">
    <source>
        <dbReference type="ARBA" id="ARBA00023136"/>
    </source>
</evidence>
<evidence type="ECO:0000256" key="12">
    <source>
        <dbReference type="SAM" id="Phobius"/>
    </source>
</evidence>
<gene>
    <name evidence="13" type="ORF">MNB_SV-13-143</name>
</gene>
<evidence type="ECO:0000256" key="9">
    <source>
        <dbReference type="ARBA" id="ARBA00032370"/>
    </source>
</evidence>
<dbReference type="Pfam" id="PF01098">
    <property type="entry name" value="FTSW_RODA_SPOVE"/>
    <property type="match status" value="1"/>
</dbReference>
<dbReference type="AlphaFoldDB" id="A0A1W1BZR3"/>
<evidence type="ECO:0000256" key="2">
    <source>
        <dbReference type="ARBA" id="ARBA00022676"/>
    </source>
</evidence>
<dbReference type="GO" id="GO:0032153">
    <property type="term" value="C:cell division site"/>
    <property type="evidence" value="ECO:0007669"/>
    <property type="project" value="TreeGrafter"/>
</dbReference>
<sequence length="402" mass="45099">MIDKPLLASVMILLTFSLVMSYSLSTYTVVYLEYADFHFFMRQSIFVALGFSIMIFLSKLDPDKWFVPLGMSLFLFFSLAMVVMQFLPETLVHAVGGAKRWIKVGSISIAPVEFFKIGFIFFIVWSFSRKLLNKTEMTLKEELKAYAPYLFVFLIVVVIIAVFQKDLGQVVVLGTTLMVLFMFAGSSKKFFFMMMSVVFMAFVALISLAPHRIARIKSWWGTVQDSILSFLPFESLQDLRIEVVKEPYQISNSLNAIHNGGLWGEGLGNGQFKLGYLSEVHTDFILAGITEELGFLGLFVLTFTLLTVIFRIFKIASKVQNPMQYLFSIGIGLLISASFILNAYGISGITPIKGIAVPFLSYGGSHILASSMAIGLVLMISKNVPREGEGWDNSQQKFNIKE</sequence>
<accession>A0A1W1BZR3</accession>
<dbReference type="GO" id="GO:0005886">
    <property type="term" value="C:plasma membrane"/>
    <property type="evidence" value="ECO:0007669"/>
    <property type="project" value="TreeGrafter"/>
</dbReference>
<feature type="transmembrane region" description="Helical" evidence="12">
    <location>
        <begin position="359"/>
        <end position="380"/>
    </location>
</feature>
<keyword evidence="13" id="KW-0132">Cell division</keyword>
<keyword evidence="2" id="KW-0328">Glycosyltransferase</keyword>
<dbReference type="PANTHER" id="PTHR30474">
    <property type="entry name" value="CELL CYCLE PROTEIN"/>
    <property type="match status" value="1"/>
</dbReference>
<reference evidence="13" key="1">
    <citation type="submission" date="2016-10" db="EMBL/GenBank/DDBJ databases">
        <authorList>
            <person name="de Groot N.N."/>
        </authorList>
    </citation>
    <scope>NUCLEOTIDE SEQUENCE</scope>
</reference>
<dbReference type="PANTHER" id="PTHR30474:SF2">
    <property type="entry name" value="PEPTIDOGLYCAN GLYCOSYLTRANSFERASE FTSW-RELATED"/>
    <property type="match status" value="1"/>
</dbReference>
<keyword evidence="3" id="KW-0808">Transferase</keyword>
<feature type="transmembrane region" description="Helical" evidence="12">
    <location>
        <begin position="146"/>
        <end position="163"/>
    </location>
</feature>
<dbReference type="EC" id="2.4.99.28" evidence="10"/>
<comment type="subcellular location">
    <subcellularLocation>
        <location evidence="1">Membrane</location>
        <topology evidence="1">Multi-pass membrane protein</topology>
    </subcellularLocation>
</comment>
<dbReference type="GO" id="GO:0009252">
    <property type="term" value="P:peptidoglycan biosynthetic process"/>
    <property type="evidence" value="ECO:0007669"/>
    <property type="project" value="UniProtKB-KW"/>
</dbReference>
<feature type="transmembrane region" description="Helical" evidence="12">
    <location>
        <begin position="325"/>
        <end position="347"/>
    </location>
</feature>
<evidence type="ECO:0000256" key="1">
    <source>
        <dbReference type="ARBA" id="ARBA00004141"/>
    </source>
</evidence>
<keyword evidence="4 12" id="KW-0812">Transmembrane</keyword>
<keyword evidence="13" id="KW-0131">Cell cycle</keyword>